<name>A0AAD9VTU2_9HYME</name>
<sequence>MQGILEYESNKRSGKYPTQKSQYAPAFGARSTWTLSYITFHCYDYFDSIRMDTLRVLCTSGPHHTVIVNYVRRYVY</sequence>
<dbReference type="AlphaFoldDB" id="A0AAD9VTU2"/>
<gene>
    <name evidence="1" type="ORF">KPH14_010439</name>
</gene>
<accession>A0AAD9VTU2</accession>
<protein>
    <submittedName>
        <fullName evidence="1">Uncharacterized protein</fullName>
    </submittedName>
</protein>
<reference evidence="1" key="2">
    <citation type="journal article" date="2023" name="Commun. Biol.">
        <title>Intrasexual cuticular hydrocarbon dimorphism in a wasp sheds light on hydrocarbon biosynthesis genes in Hymenoptera.</title>
        <authorList>
            <person name="Moris V.C."/>
            <person name="Podsiadlowski L."/>
            <person name="Martin S."/>
            <person name="Oeyen J.P."/>
            <person name="Donath A."/>
            <person name="Petersen M."/>
            <person name="Wilbrandt J."/>
            <person name="Misof B."/>
            <person name="Liedtke D."/>
            <person name="Thamm M."/>
            <person name="Scheiner R."/>
            <person name="Schmitt T."/>
            <person name="Niehuis O."/>
        </authorList>
    </citation>
    <scope>NUCLEOTIDE SEQUENCE</scope>
    <source>
        <strain evidence="1">GBR_01_08_01A</strain>
    </source>
</reference>
<comment type="caution">
    <text evidence="1">The sequence shown here is derived from an EMBL/GenBank/DDBJ whole genome shotgun (WGS) entry which is preliminary data.</text>
</comment>
<reference evidence="1" key="1">
    <citation type="submission" date="2021-08" db="EMBL/GenBank/DDBJ databases">
        <authorList>
            <person name="Misof B."/>
            <person name="Oliver O."/>
            <person name="Podsiadlowski L."/>
            <person name="Donath A."/>
            <person name="Peters R."/>
            <person name="Mayer C."/>
            <person name="Rust J."/>
            <person name="Gunkel S."/>
            <person name="Lesny P."/>
            <person name="Martin S."/>
            <person name="Oeyen J.P."/>
            <person name="Petersen M."/>
            <person name="Panagiotis P."/>
            <person name="Wilbrandt J."/>
            <person name="Tanja T."/>
        </authorList>
    </citation>
    <scope>NUCLEOTIDE SEQUENCE</scope>
    <source>
        <strain evidence="1">GBR_01_08_01A</strain>
        <tissue evidence="1">Thorax + abdomen</tissue>
    </source>
</reference>
<dbReference type="Proteomes" id="UP001258017">
    <property type="component" value="Unassembled WGS sequence"/>
</dbReference>
<dbReference type="EMBL" id="JAIFRP010000021">
    <property type="protein sequence ID" value="KAK2585845.1"/>
    <property type="molecule type" value="Genomic_DNA"/>
</dbReference>
<evidence type="ECO:0000313" key="1">
    <source>
        <dbReference type="EMBL" id="KAK2585845.1"/>
    </source>
</evidence>
<keyword evidence="2" id="KW-1185">Reference proteome</keyword>
<evidence type="ECO:0000313" key="2">
    <source>
        <dbReference type="Proteomes" id="UP001258017"/>
    </source>
</evidence>
<proteinExistence type="predicted"/>
<organism evidence="1 2">
    <name type="scientific">Odynerus spinipes</name>
    <dbReference type="NCBI Taxonomy" id="1348599"/>
    <lineage>
        <taxon>Eukaryota</taxon>
        <taxon>Metazoa</taxon>
        <taxon>Ecdysozoa</taxon>
        <taxon>Arthropoda</taxon>
        <taxon>Hexapoda</taxon>
        <taxon>Insecta</taxon>
        <taxon>Pterygota</taxon>
        <taxon>Neoptera</taxon>
        <taxon>Endopterygota</taxon>
        <taxon>Hymenoptera</taxon>
        <taxon>Apocrita</taxon>
        <taxon>Aculeata</taxon>
        <taxon>Vespoidea</taxon>
        <taxon>Vespidae</taxon>
        <taxon>Eumeninae</taxon>
        <taxon>Odynerus</taxon>
    </lineage>
</organism>